<dbReference type="InterPro" id="IPR012334">
    <property type="entry name" value="Pectin_lyas_fold"/>
</dbReference>
<dbReference type="AlphaFoldDB" id="A0A930HLW1"/>
<protein>
    <submittedName>
        <fullName evidence="2">Right-handed parallel beta-helix repeat-containing protein</fullName>
    </submittedName>
</protein>
<dbReference type="RefSeq" id="WP_273158944.1">
    <property type="nucleotide sequence ID" value="NZ_JABZSJ010000015.1"/>
</dbReference>
<keyword evidence="1" id="KW-0732">Signal</keyword>
<proteinExistence type="predicted"/>
<evidence type="ECO:0000256" key="1">
    <source>
        <dbReference type="SAM" id="SignalP"/>
    </source>
</evidence>
<dbReference type="Proteomes" id="UP000771736">
    <property type="component" value="Unassembled WGS sequence"/>
</dbReference>
<gene>
    <name evidence="2" type="ORF">HXN26_04160</name>
</gene>
<accession>A0A930HLW1</accession>
<organism evidence="2 3">
    <name type="scientific">Prevotella aurantiaca</name>
    <dbReference type="NCBI Taxonomy" id="596085"/>
    <lineage>
        <taxon>Bacteria</taxon>
        <taxon>Pseudomonadati</taxon>
        <taxon>Bacteroidota</taxon>
        <taxon>Bacteroidia</taxon>
        <taxon>Bacteroidales</taxon>
        <taxon>Prevotellaceae</taxon>
        <taxon>Prevotella</taxon>
    </lineage>
</organism>
<comment type="caution">
    <text evidence="2">The sequence shown here is derived from an EMBL/GenBank/DDBJ whole genome shotgun (WGS) entry which is preliminary data.</text>
</comment>
<sequence>MKHFYFFAAGLSLLLAATPLQAKVYHVTTKGTGDGSSWANAMGSIDDALAKATSGDEIWIAAGTYKPTQLIKSSKKNSRHFPLKDGVSLYGGFAGTESKKEERAKIEDGEAYNYVNETILSADDDVADEWVREANSETPFVYGWKVENNIIPGTENNANHILFKKEELTVPITIDGFTLKGANAMVYNVQCSGGAIYAVGDVTITTCQFIENSCYFTAEGNKDANGAAIYLIGKGNAKIANCFFKRTYGHSPNTQAQGGAVYAENTEINNCYFLDCVSLDAGGAVYNVKGKVIDCEFDNCYAREGGAIYSTSGTLRDNEVFNCRALLGGGIYNMGTAINNTVGNCFADYTLLGDDKGGAGGGVYNKGTFIGAVVYNCTSFHGGGIFADGGKIINCTVQNNTSRKATTSANIDFSANSNIEKDVINTISGTDVSKSNFEAPTAFEGSTTDEKETKDILFASWELQTGSEYIDKGVAIDVDDYAKDIYGNDRIMGKSIDIGASEFNTTTAIAPIVPGKEVLNYGYYSISGQYLGTIFPSVSGIYIVKITDNNKTVITKKIVVK</sequence>
<name>A0A930HLW1_9BACT</name>
<feature type="signal peptide" evidence="1">
    <location>
        <begin position="1"/>
        <end position="22"/>
    </location>
</feature>
<dbReference type="SUPFAM" id="SSF51126">
    <property type="entry name" value="Pectin lyase-like"/>
    <property type="match status" value="1"/>
</dbReference>
<reference evidence="2" key="1">
    <citation type="submission" date="2020-04" db="EMBL/GenBank/DDBJ databases">
        <title>Deep metagenomics examines the oral microbiome during advanced dental caries in children, revealing novel taxa and co-occurrences with host molecules.</title>
        <authorList>
            <person name="Baker J.L."/>
            <person name="Morton J.T."/>
            <person name="Dinis M."/>
            <person name="Alvarez R."/>
            <person name="Tran N.C."/>
            <person name="Knight R."/>
            <person name="Edlund A."/>
        </authorList>
    </citation>
    <scope>NUCLEOTIDE SEQUENCE</scope>
    <source>
        <strain evidence="2">JCVI_44_bin.5</strain>
    </source>
</reference>
<evidence type="ECO:0000313" key="2">
    <source>
        <dbReference type="EMBL" id="MBF1384037.1"/>
    </source>
</evidence>
<dbReference type="EMBL" id="JABZSJ010000015">
    <property type="protein sequence ID" value="MBF1384037.1"/>
    <property type="molecule type" value="Genomic_DNA"/>
</dbReference>
<dbReference type="InterPro" id="IPR011050">
    <property type="entry name" value="Pectin_lyase_fold/virulence"/>
</dbReference>
<feature type="chain" id="PRO_5036704428" evidence="1">
    <location>
        <begin position="23"/>
        <end position="561"/>
    </location>
</feature>
<dbReference type="Gene3D" id="2.160.20.10">
    <property type="entry name" value="Single-stranded right-handed beta-helix, Pectin lyase-like"/>
    <property type="match status" value="1"/>
</dbReference>
<evidence type="ECO:0000313" key="3">
    <source>
        <dbReference type="Proteomes" id="UP000771736"/>
    </source>
</evidence>